<dbReference type="Pfam" id="PF03176">
    <property type="entry name" value="MMPL"/>
    <property type="match status" value="1"/>
</dbReference>
<reference evidence="8 9" key="1">
    <citation type="submission" date="2008-02" db="EMBL/GenBank/DDBJ databases">
        <title>Complete sequence of Shewanella woodyi ATCC 51908.</title>
        <authorList>
            <consortium name="US DOE Joint Genome Institute"/>
            <person name="Copeland A."/>
            <person name="Lucas S."/>
            <person name="Lapidus A."/>
            <person name="Glavina del Rio T."/>
            <person name="Dalin E."/>
            <person name="Tice H."/>
            <person name="Bruce D."/>
            <person name="Goodwin L."/>
            <person name="Pitluck S."/>
            <person name="Sims D."/>
            <person name="Brettin T."/>
            <person name="Detter J.C."/>
            <person name="Han C."/>
            <person name="Kuske C.R."/>
            <person name="Schmutz J."/>
            <person name="Larimer F."/>
            <person name="Land M."/>
            <person name="Hauser L."/>
            <person name="Kyrpides N."/>
            <person name="Lykidis A."/>
            <person name="Zhao J.-S."/>
            <person name="Richardson P."/>
        </authorList>
    </citation>
    <scope>NUCLEOTIDE SEQUENCE [LARGE SCALE GENOMIC DNA]</scope>
    <source>
        <strain evidence="9">ATCC 51908 / MS32</strain>
    </source>
</reference>
<dbReference type="Proteomes" id="UP000002168">
    <property type="component" value="Chromosome"/>
</dbReference>
<evidence type="ECO:0000256" key="5">
    <source>
        <dbReference type="ARBA" id="ARBA00023136"/>
    </source>
</evidence>
<name>B1KMS6_SHEWM</name>
<evidence type="ECO:0000313" key="9">
    <source>
        <dbReference type="Proteomes" id="UP000002168"/>
    </source>
</evidence>
<evidence type="ECO:0000259" key="7">
    <source>
        <dbReference type="PROSITE" id="PS50156"/>
    </source>
</evidence>
<evidence type="ECO:0000256" key="1">
    <source>
        <dbReference type="ARBA" id="ARBA00004651"/>
    </source>
</evidence>
<dbReference type="Gene3D" id="1.20.1640.10">
    <property type="entry name" value="Multidrug efflux transporter AcrB transmembrane domain"/>
    <property type="match status" value="2"/>
</dbReference>
<feature type="transmembrane region" description="Helical" evidence="6">
    <location>
        <begin position="191"/>
        <end position="210"/>
    </location>
</feature>
<dbReference type="SUPFAM" id="SSF82866">
    <property type="entry name" value="Multidrug efflux transporter AcrB transmembrane domain"/>
    <property type="match status" value="2"/>
</dbReference>
<keyword evidence="5 6" id="KW-0472">Membrane</keyword>
<comment type="subcellular location">
    <subcellularLocation>
        <location evidence="1">Cell membrane</location>
        <topology evidence="1">Multi-pass membrane protein</topology>
    </subcellularLocation>
</comment>
<dbReference type="PANTHER" id="PTHR33406">
    <property type="entry name" value="MEMBRANE PROTEIN MJ1562-RELATED"/>
    <property type="match status" value="1"/>
</dbReference>
<dbReference type="InterPro" id="IPR050545">
    <property type="entry name" value="Mycobact_MmpL"/>
</dbReference>
<evidence type="ECO:0000256" key="2">
    <source>
        <dbReference type="ARBA" id="ARBA00022475"/>
    </source>
</evidence>
<accession>B1KMS6</accession>
<sequence precursor="true">MARKTEYVSVVCWTALCLLASIGVSRLALDADYSAYFAKDDPLYTEFKDFQHEFSRQDELILLLEAEPENTFPLKDDSISRFKAGLSELAAVKRVDGYNPNEFESAMSLALSHKAKSVNIGFISPDAKAIILSVSFNVEAIKGTKALLESVSSVNRYIEQFDTHFTPLFQVYYSGALALNWQYASVLKHDLSWFIPGLAIMFSVILLLVVREKMWLLGIATSSMITIFLTLGVAGWGGFILAAISGFIPVVIVSLCVAYAVHLYFGWRNALDEGADEQQALQQSLSTNIKPLFWGALTTAMGFFLLVFSPSPPIQDFGKLVAFAVMVNFLVNLTILLPIAKRAKPMVCSQKVSRGFFARLQVISWHYKTLFLGSGLLLSLLAIYSVSSLKFDDDAMNYFPGSNLFSQSKLKMEQHFNGVNQLYYVVASEEREAHKAFDGVGIAQQDYVSRVNQFSRFLRKQEEVLQVHSIVDWIRLYGLGANRLSQVLSAPKQLNAQARRLINAEASASVVTVDLIPMTAAELISFEEKVAEWKLQNDSEISIGQGLSQSMIFAHLSLSNAKTMLYSFGCALLFLLFIVTLLKSSFKLGGLALAMNLLPLIWVFGLWQWLGGGLSLGSAVVMGMMLGIIIDDSLHLLLKVDERDCGKGLSKTLTSVMPAVAFTSLLLFFGFALGLSSDFFPIVELSFLSMLIVAFAFLFDLIMLPMLMTLIAGRDHD</sequence>
<feature type="transmembrane region" description="Helical" evidence="6">
    <location>
        <begin position="655"/>
        <end position="675"/>
    </location>
</feature>
<evidence type="ECO:0000256" key="4">
    <source>
        <dbReference type="ARBA" id="ARBA00022989"/>
    </source>
</evidence>
<dbReference type="PROSITE" id="PS50156">
    <property type="entry name" value="SSD"/>
    <property type="match status" value="2"/>
</dbReference>
<feature type="transmembrane region" description="Helical" evidence="6">
    <location>
        <begin position="369"/>
        <end position="387"/>
    </location>
</feature>
<protein>
    <submittedName>
        <fullName evidence="8">Exporter of the RND superfamily protein-like protein</fullName>
    </submittedName>
</protein>
<feature type="transmembrane region" description="Helical" evidence="6">
    <location>
        <begin position="616"/>
        <end position="634"/>
    </location>
</feature>
<keyword evidence="3 6" id="KW-0812">Transmembrane</keyword>
<dbReference type="HOGENOM" id="CLU_008861_1_0_6"/>
<feature type="transmembrane region" description="Helical" evidence="6">
    <location>
        <begin position="687"/>
        <end position="712"/>
    </location>
</feature>
<dbReference type="AlphaFoldDB" id="B1KMS6"/>
<organism evidence="8 9">
    <name type="scientific">Shewanella woodyi (strain ATCC 51908 / MS32)</name>
    <dbReference type="NCBI Taxonomy" id="392500"/>
    <lineage>
        <taxon>Bacteria</taxon>
        <taxon>Pseudomonadati</taxon>
        <taxon>Pseudomonadota</taxon>
        <taxon>Gammaproteobacteria</taxon>
        <taxon>Alteromonadales</taxon>
        <taxon>Shewanellaceae</taxon>
        <taxon>Shewanella</taxon>
    </lineage>
</organism>
<evidence type="ECO:0000313" key="8">
    <source>
        <dbReference type="EMBL" id="ACA87454.1"/>
    </source>
</evidence>
<dbReference type="InterPro" id="IPR004869">
    <property type="entry name" value="MMPL_dom"/>
</dbReference>
<proteinExistence type="predicted"/>
<feature type="transmembrane region" description="Helical" evidence="6">
    <location>
        <begin position="589"/>
        <end position="610"/>
    </location>
</feature>
<dbReference type="KEGG" id="swd:Swoo_3183"/>
<keyword evidence="9" id="KW-1185">Reference proteome</keyword>
<gene>
    <name evidence="8" type="ordered locus">Swoo_3183</name>
</gene>
<feature type="domain" description="SSD" evidence="7">
    <location>
        <begin position="554"/>
        <end position="710"/>
    </location>
</feature>
<dbReference type="GO" id="GO:0005886">
    <property type="term" value="C:plasma membrane"/>
    <property type="evidence" value="ECO:0007669"/>
    <property type="project" value="UniProtKB-SubCell"/>
</dbReference>
<feature type="transmembrane region" description="Helical" evidence="6">
    <location>
        <begin position="564"/>
        <end position="582"/>
    </location>
</feature>
<dbReference type="PANTHER" id="PTHR33406:SF13">
    <property type="entry name" value="MEMBRANE PROTEIN YDFJ"/>
    <property type="match status" value="1"/>
</dbReference>
<feature type="transmembrane region" description="Helical" evidence="6">
    <location>
        <begin position="215"/>
        <end position="233"/>
    </location>
</feature>
<keyword evidence="2" id="KW-1003">Cell membrane</keyword>
<keyword evidence="4 6" id="KW-1133">Transmembrane helix</keyword>
<feature type="domain" description="SSD" evidence="7">
    <location>
        <begin position="222"/>
        <end position="342"/>
    </location>
</feature>
<dbReference type="EMBL" id="CP000961">
    <property type="protein sequence ID" value="ACA87454.1"/>
    <property type="molecule type" value="Genomic_DNA"/>
</dbReference>
<dbReference type="eggNOG" id="COG1033">
    <property type="taxonomic scope" value="Bacteria"/>
</dbReference>
<evidence type="ECO:0000256" key="6">
    <source>
        <dbReference type="SAM" id="Phobius"/>
    </source>
</evidence>
<feature type="transmembrane region" description="Helical" evidence="6">
    <location>
        <begin position="239"/>
        <end position="261"/>
    </location>
</feature>
<feature type="transmembrane region" description="Helical" evidence="6">
    <location>
        <begin position="291"/>
        <end position="308"/>
    </location>
</feature>
<dbReference type="STRING" id="392500.Swoo_3183"/>
<evidence type="ECO:0000256" key="3">
    <source>
        <dbReference type="ARBA" id="ARBA00022692"/>
    </source>
</evidence>
<dbReference type="InterPro" id="IPR000731">
    <property type="entry name" value="SSD"/>
</dbReference>
<feature type="transmembrane region" description="Helical" evidence="6">
    <location>
        <begin position="320"/>
        <end position="340"/>
    </location>
</feature>